<organism evidence="2 3">
    <name type="scientific">Sediminihabitans luteus</name>
    <dbReference type="NCBI Taxonomy" id="1138585"/>
    <lineage>
        <taxon>Bacteria</taxon>
        <taxon>Bacillati</taxon>
        <taxon>Actinomycetota</taxon>
        <taxon>Actinomycetes</taxon>
        <taxon>Micrococcales</taxon>
        <taxon>Cellulomonadaceae</taxon>
        <taxon>Sediminihabitans</taxon>
    </lineage>
</organism>
<dbReference type="RefSeq" id="WP_100422948.1">
    <property type="nucleotide sequence ID" value="NZ_BOOX01000017.1"/>
</dbReference>
<keyword evidence="3" id="KW-1185">Reference proteome</keyword>
<dbReference type="EMBL" id="PGFE01000002">
    <property type="protein sequence ID" value="PJJ74335.1"/>
    <property type="molecule type" value="Genomic_DNA"/>
</dbReference>
<evidence type="ECO:0008006" key="4">
    <source>
        <dbReference type="Google" id="ProtNLM"/>
    </source>
</evidence>
<reference evidence="2 3" key="1">
    <citation type="submission" date="2017-11" db="EMBL/GenBank/DDBJ databases">
        <title>Genomic Encyclopedia of Archaeal and Bacterial Type Strains, Phase II (KMG-II): From Individual Species to Whole Genera.</title>
        <authorList>
            <person name="Goeker M."/>
        </authorList>
    </citation>
    <scope>NUCLEOTIDE SEQUENCE [LARGE SCALE GENOMIC DNA]</scope>
    <source>
        <strain evidence="2 3">DSM 25478</strain>
    </source>
</reference>
<feature type="transmembrane region" description="Helical" evidence="1">
    <location>
        <begin position="228"/>
        <end position="247"/>
    </location>
</feature>
<keyword evidence="1" id="KW-1133">Transmembrane helix</keyword>
<proteinExistence type="predicted"/>
<dbReference type="Proteomes" id="UP000231693">
    <property type="component" value="Unassembled WGS sequence"/>
</dbReference>
<feature type="transmembrane region" description="Helical" evidence="1">
    <location>
        <begin position="44"/>
        <end position="68"/>
    </location>
</feature>
<feature type="transmembrane region" description="Helical" evidence="1">
    <location>
        <begin position="151"/>
        <end position="172"/>
    </location>
</feature>
<feature type="transmembrane region" description="Helical" evidence="1">
    <location>
        <begin position="193"/>
        <end position="216"/>
    </location>
</feature>
<feature type="transmembrane region" description="Helical" evidence="1">
    <location>
        <begin position="88"/>
        <end position="108"/>
    </location>
</feature>
<evidence type="ECO:0000256" key="1">
    <source>
        <dbReference type="SAM" id="Phobius"/>
    </source>
</evidence>
<feature type="transmembrane region" description="Helical" evidence="1">
    <location>
        <begin position="120"/>
        <end position="139"/>
    </location>
</feature>
<sequence>MITTERRGLRARTGVAVRAMAQRHPHDDWLAASVEGRVYLRTYLYLRLTIGVVGLLLPVVLVLGELLWREPGDPLVRGSLSAYYHSGMRDWFVGSLLVVAAFLVAYLWSFRDWDSRISTAAGILAVIVAFCPTSGGPLTPVQQALGEQALARVHIVAAAVFIVLLGVLSALYGWRAGRRPATVPGRSPAFWRALHWSAAGVIAAAVLGVAVVRLLQATGVLGAFERDRVLLVAEWAAVWAFSVSWLAKGWDSDRLLRRRTA</sequence>
<dbReference type="OrthoDB" id="9803163at2"/>
<evidence type="ECO:0000313" key="2">
    <source>
        <dbReference type="EMBL" id="PJJ74335.1"/>
    </source>
</evidence>
<evidence type="ECO:0000313" key="3">
    <source>
        <dbReference type="Proteomes" id="UP000231693"/>
    </source>
</evidence>
<dbReference type="AlphaFoldDB" id="A0A2M9CR71"/>
<name>A0A2M9CR71_9CELL</name>
<gene>
    <name evidence="2" type="ORF">CLV28_1831</name>
</gene>
<comment type="caution">
    <text evidence="2">The sequence shown here is derived from an EMBL/GenBank/DDBJ whole genome shotgun (WGS) entry which is preliminary data.</text>
</comment>
<accession>A0A2M9CR71</accession>
<keyword evidence="1" id="KW-0812">Transmembrane</keyword>
<keyword evidence="1" id="KW-0472">Membrane</keyword>
<protein>
    <recommendedName>
        <fullName evidence="4">DUF998 domain-containing protein</fullName>
    </recommendedName>
</protein>